<reference evidence="3" key="1">
    <citation type="submission" date="2016-06" db="UniProtKB">
        <authorList>
            <consortium name="WormBaseParasite"/>
        </authorList>
    </citation>
    <scope>IDENTIFICATION</scope>
</reference>
<keyword evidence="2" id="KW-1185">Reference proteome</keyword>
<name>A0A183ALW1_9TREM</name>
<dbReference type="WBParaSite" id="ECPE_0000796701-mRNA-1">
    <property type="protein sequence ID" value="ECPE_0000796701-mRNA-1"/>
    <property type="gene ID" value="ECPE_0000796701"/>
</dbReference>
<evidence type="ECO:0000313" key="2">
    <source>
        <dbReference type="Proteomes" id="UP000272942"/>
    </source>
</evidence>
<proteinExistence type="predicted"/>
<dbReference type="EMBL" id="UZAN01045300">
    <property type="protein sequence ID" value="VDP82412.1"/>
    <property type="molecule type" value="Genomic_DNA"/>
</dbReference>
<reference evidence="1 2" key="2">
    <citation type="submission" date="2018-11" db="EMBL/GenBank/DDBJ databases">
        <authorList>
            <consortium name="Pathogen Informatics"/>
        </authorList>
    </citation>
    <scope>NUCLEOTIDE SEQUENCE [LARGE SCALE GENOMIC DNA]</scope>
    <source>
        <strain evidence="1 2">Egypt</strain>
    </source>
</reference>
<dbReference type="Proteomes" id="UP000272942">
    <property type="component" value="Unassembled WGS sequence"/>
</dbReference>
<accession>A0A183ALW1</accession>
<sequence>MAFSVNLRAEDVDDMDRKRLERIEDLNALGIGMIVTGLQQSGIVEEFNIQCRTDKMCVLYVTKHPMLQQK</sequence>
<evidence type="ECO:0000313" key="3">
    <source>
        <dbReference type="WBParaSite" id="ECPE_0000796701-mRNA-1"/>
    </source>
</evidence>
<gene>
    <name evidence="1" type="ORF">ECPE_LOCUS7946</name>
</gene>
<organism evidence="3">
    <name type="scientific">Echinostoma caproni</name>
    <dbReference type="NCBI Taxonomy" id="27848"/>
    <lineage>
        <taxon>Eukaryota</taxon>
        <taxon>Metazoa</taxon>
        <taxon>Spiralia</taxon>
        <taxon>Lophotrochozoa</taxon>
        <taxon>Platyhelminthes</taxon>
        <taxon>Trematoda</taxon>
        <taxon>Digenea</taxon>
        <taxon>Plagiorchiida</taxon>
        <taxon>Echinostomata</taxon>
        <taxon>Echinostomatoidea</taxon>
        <taxon>Echinostomatidae</taxon>
        <taxon>Echinostoma</taxon>
    </lineage>
</organism>
<protein>
    <submittedName>
        <fullName evidence="3">DUF424 family protein</fullName>
    </submittedName>
</protein>
<evidence type="ECO:0000313" key="1">
    <source>
        <dbReference type="EMBL" id="VDP82412.1"/>
    </source>
</evidence>
<dbReference type="AlphaFoldDB" id="A0A183ALW1"/>